<keyword evidence="1" id="KW-0472">Membrane</keyword>
<evidence type="ECO:0000256" key="1">
    <source>
        <dbReference type="SAM" id="Phobius"/>
    </source>
</evidence>
<dbReference type="Pfam" id="PF11977">
    <property type="entry name" value="RNase_Zc3h12a"/>
    <property type="match status" value="1"/>
</dbReference>
<dbReference type="Proteomes" id="UP001210770">
    <property type="component" value="Chromosome"/>
</dbReference>
<name>A0AAX3LMZ7_9RHOB</name>
<dbReference type="RefSeq" id="WP_271688302.1">
    <property type="nucleotide sequence ID" value="NZ_CP116423.1"/>
</dbReference>
<feature type="domain" description="RNase NYN" evidence="2">
    <location>
        <begin position="51"/>
        <end position="159"/>
    </location>
</feature>
<reference evidence="3" key="1">
    <citation type="submission" date="2023-01" db="EMBL/GenBank/DDBJ databases">
        <title>Comparative genomic analysis of cold water coral derived Sulfitobacter faviae: insights into their metabolism and habitat adaptation.</title>
        <authorList>
            <person name="Guo Y."/>
            <person name="Lin S."/>
            <person name="Huang Z."/>
            <person name="Tang K."/>
            <person name="Wang X."/>
        </authorList>
    </citation>
    <scope>NUCLEOTIDE SEQUENCE</scope>
    <source>
        <strain evidence="3">SCSIO W_1865</strain>
    </source>
</reference>
<dbReference type="AlphaFoldDB" id="A0AAX3LMZ7"/>
<dbReference type="InterPro" id="IPR021869">
    <property type="entry name" value="RNase_Zc3h12_NYN"/>
</dbReference>
<keyword evidence="1" id="KW-0812">Transmembrane</keyword>
<dbReference type="Gene3D" id="3.40.50.11980">
    <property type="match status" value="1"/>
</dbReference>
<keyword evidence="1" id="KW-1133">Transmembrane helix</keyword>
<evidence type="ECO:0000259" key="2">
    <source>
        <dbReference type="Pfam" id="PF11977"/>
    </source>
</evidence>
<feature type="transmembrane region" description="Helical" evidence="1">
    <location>
        <begin position="27"/>
        <end position="45"/>
    </location>
</feature>
<organism evidence="3 4">
    <name type="scientific">Sulfitobacter faviae</name>
    <dbReference type="NCBI Taxonomy" id="1775881"/>
    <lineage>
        <taxon>Bacteria</taxon>
        <taxon>Pseudomonadati</taxon>
        <taxon>Pseudomonadota</taxon>
        <taxon>Alphaproteobacteria</taxon>
        <taxon>Rhodobacterales</taxon>
        <taxon>Roseobacteraceae</taxon>
        <taxon>Sulfitobacter</taxon>
    </lineage>
</organism>
<dbReference type="EMBL" id="CP116423">
    <property type="protein sequence ID" value="WCE69950.1"/>
    <property type="molecule type" value="Genomic_DNA"/>
</dbReference>
<proteinExistence type="predicted"/>
<evidence type="ECO:0000313" key="3">
    <source>
        <dbReference type="EMBL" id="WCE69950.1"/>
    </source>
</evidence>
<gene>
    <name evidence="3" type="ORF">PL336_14280</name>
</gene>
<protein>
    <recommendedName>
        <fullName evidence="2">RNase NYN domain-containing protein</fullName>
    </recommendedName>
</protein>
<accession>A0AAX3LMZ7</accession>
<evidence type="ECO:0000313" key="4">
    <source>
        <dbReference type="Proteomes" id="UP001210770"/>
    </source>
</evidence>
<sequence length="184" mass="20455">MFLRLLFLASAAATVAAFLYPTFRDLLLIGLPCAIASAILLLRSLRRGRKDWVIVDGSNVMFWKTGAPDIRAVREVVDELRARGQSPCVVFDANAGYRLIGRYQHDKASSSQLDLPASRVMVVPKGTPADPYILKAARDHRGRIVSRDQFRDWSEAHPEIGTPGHLVKGGYRGGKLWLALDRED</sequence>